<dbReference type="EMBL" id="BJYZ01000008">
    <property type="protein sequence ID" value="GEO38040.1"/>
    <property type="molecule type" value="Genomic_DNA"/>
</dbReference>
<accession>A0A512DPI0</accession>
<keyword evidence="2" id="KW-1185">Reference proteome</keyword>
<proteinExistence type="predicted"/>
<protein>
    <submittedName>
        <fullName evidence="1">Uncharacterized protein</fullName>
    </submittedName>
</protein>
<evidence type="ECO:0000313" key="1">
    <source>
        <dbReference type="EMBL" id="GEO38040.1"/>
    </source>
</evidence>
<evidence type="ECO:0000313" key="2">
    <source>
        <dbReference type="Proteomes" id="UP000321523"/>
    </source>
</evidence>
<gene>
    <name evidence="1" type="ORF">SAE02_21880</name>
</gene>
<comment type="caution">
    <text evidence="1">The sequence shown here is derived from an EMBL/GenBank/DDBJ whole genome shotgun (WGS) entry which is preliminary data.</text>
</comment>
<dbReference type="AlphaFoldDB" id="A0A512DPI0"/>
<name>A0A512DPI0_9PROT</name>
<dbReference type="Proteomes" id="UP000321523">
    <property type="component" value="Unassembled WGS sequence"/>
</dbReference>
<reference evidence="1 2" key="1">
    <citation type="submission" date="2019-07" db="EMBL/GenBank/DDBJ databases">
        <title>Whole genome shotgun sequence of Skermanella aerolata NBRC 106429.</title>
        <authorList>
            <person name="Hosoyama A."/>
            <person name="Uohara A."/>
            <person name="Ohji S."/>
            <person name="Ichikawa N."/>
        </authorList>
    </citation>
    <scope>NUCLEOTIDE SEQUENCE [LARGE SCALE GENOMIC DNA]</scope>
    <source>
        <strain evidence="1 2">NBRC 106429</strain>
    </source>
</reference>
<organism evidence="1 2">
    <name type="scientific">Skermanella aerolata</name>
    <dbReference type="NCBI Taxonomy" id="393310"/>
    <lineage>
        <taxon>Bacteria</taxon>
        <taxon>Pseudomonadati</taxon>
        <taxon>Pseudomonadota</taxon>
        <taxon>Alphaproteobacteria</taxon>
        <taxon>Rhodospirillales</taxon>
        <taxon>Azospirillaceae</taxon>
        <taxon>Skermanella</taxon>
    </lineage>
</organism>
<sequence length="72" mass="7981">MSSTPASEYRFALDATPSITTEPAGVGSRQKRLGWFSKQFWLKPRACSPMILPPAKRGALLGMTVRLFRPKS</sequence>